<gene>
    <name evidence="4" type="primary">adk</name>
    <name evidence="8" type="ORF">ENU14_00040</name>
</gene>
<dbReference type="EMBL" id="DTBJ01000001">
    <property type="protein sequence ID" value="HGM57973.1"/>
    <property type="molecule type" value="Genomic_DNA"/>
</dbReference>
<dbReference type="InterPro" id="IPR000850">
    <property type="entry name" value="Adenylat/UMP-CMP_kin"/>
</dbReference>
<feature type="binding site" evidence="4">
    <location>
        <position position="147"/>
    </location>
    <ligand>
        <name>Zn(2+)</name>
        <dbReference type="ChEBI" id="CHEBI:29105"/>
        <note>structural</note>
    </ligand>
</feature>
<keyword evidence="4" id="KW-0862">Zinc</keyword>
<dbReference type="SUPFAM" id="SSF52540">
    <property type="entry name" value="P-loop containing nucleoside triphosphate hydrolases"/>
    <property type="match status" value="1"/>
</dbReference>
<proteinExistence type="inferred from homology"/>
<feature type="binding site" evidence="4">
    <location>
        <position position="196"/>
    </location>
    <ligand>
        <name>ATP</name>
        <dbReference type="ChEBI" id="CHEBI:30616"/>
    </ligand>
</feature>
<evidence type="ECO:0000256" key="4">
    <source>
        <dbReference type="HAMAP-Rule" id="MF_00235"/>
    </source>
</evidence>
<feature type="binding site" evidence="4">
    <location>
        <begin position="86"/>
        <end position="89"/>
    </location>
    <ligand>
        <name>AMP</name>
        <dbReference type="ChEBI" id="CHEBI:456215"/>
    </ligand>
</feature>
<comment type="subunit">
    <text evidence="4 6">Monomer.</text>
</comment>
<feature type="binding site" evidence="4">
    <location>
        <begin position="11"/>
        <end position="16"/>
    </location>
    <ligand>
        <name>ATP</name>
        <dbReference type="ChEBI" id="CHEBI:30616"/>
    </ligand>
</feature>
<dbReference type="PROSITE" id="PS00113">
    <property type="entry name" value="ADENYLATE_KINASE"/>
    <property type="match status" value="1"/>
</dbReference>
<comment type="function">
    <text evidence="4">Catalyzes the reversible transfer of the terminal phosphate group between ATP and AMP. Plays an important role in cellular energy homeostasis and in adenine nucleotide metabolism.</text>
</comment>
<organism evidence="8">
    <name type="scientific">Staphylothermus marinus</name>
    <dbReference type="NCBI Taxonomy" id="2280"/>
    <lineage>
        <taxon>Archaea</taxon>
        <taxon>Thermoproteota</taxon>
        <taxon>Thermoprotei</taxon>
        <taxon>Desulfurococcales</taxon>
        <taxon>Desulfurococcaceae</taxon>
        <taxon>Staphylothermus</taxon>
    </lineage>
</organism>
<dbReference type="Pfam" id="PF00406">
    <property type="entry name" value="ADK"/>
    <property type="match status" value="1"/>
</dbReference>
<dbReference type="GO" id="GO:0004017">
    <property type="term" value="F:AMP kinase activity"/>
    <property type="evidence" value="ECO:0007669"/>
    <property type="project" value="UniProtKB-UniRule"/>
</dbReference>
<evidence type="ECO:0000256" key="2">
    <source>
        <dbReference type="ARBA" id="ARBA00022741"/>
    </source>
</evidence>
<feature type="binding site" evidence="4">
    <location>
        <position position="126"/>
    </location>
    <ligand>
        <name>Zn(2+)</name>
        <dbReference type="ChEBI" id="CHEBI:29105"/>
        <note>structural</note>
    </ligand>
</feature>
<dbReference type="InterPro" id="IPR006259">
    <property type="entry name" value="Adenyl_kin_sub"/>
</dbReference>
<feature type="binding site" evidence="4">
    <location>
        <begin position="58"/>
        <end position="60"/>
    </location>
    <ligand>
        <name>AMP</name>
        <dbReference type="ChEBI" id="CHEBI:456215"/>
    </ligand>
</feature>
<comment type="caution">
    <text evidence="4">Lacks conserved residue(s) required for the propagation of feature annotation.</text>
</comment>
<dbReference type="PRINTS" id="PR00094">
    <property type="entry name" value="ADENYLTKNASE"/>
</dbReference>
<dbReference type="Gene3D" id="3.40.50.300">
    <property type="entry name" value="P-loop containing nucleotide triphosphate hydrolases"/>
    <property type="match status" value="1"/>
</dbReference>
<dbReference type="InterPro" id="IPR027417">
    <property type="entry name" value="P-loop_NTPase"/>
</dbReference>
<keyword evidence="4" id="KW-0963">Cytoplasm</keyword>
<keyword evidence="4" id="KW-0479">Metal-binding</keyword>
<reference evidence="8" key="1">
    <citation type="journal article" date="2020" name="mSystems">
        <title>Genome- and Community-Level Interaction Insights into Carbon Utilization and Element Cycling Functions of Hydrothermarchaeota in Hydrothermal Sediment.</title>
        <authorList>
            <person name="Zhou Z."/>
            <person name="Liu Y."/>
            <person name="Xu W."/>
            <person name="Pan J."/>
            <person name="Luo Z.H."/>
            <person name="Li M."/>
        </authorList>
    </citation>
    <scope>NUCLEOTIDE SEQUENCE [LARGE SCALE GENOMIC DNA]</scope>
    <source>
        <strain evidence="8">SpSt-642</strain>
    </source>
</reference>
<dbReference type="GO" id="GO:0005737">
    <property type="term" value="C:cytoplasm"/>
    <property type="evidence" value="ECO:0007669"/>
    <property type="project" value="UniProtKB-SubCell"/>
</dbReference>
<evidence type="ECO:0000256" key="5">
    <source>
        <dbReference type="RuleBase" id="RU003330"/>
    </source>
</evidence>
<keyword evidence="3 4" id="KW-0418">Kinase</keyword>
<dbReference type="FunFam" id="3.40.50.300:FF:000106">
    <property type="entry name" value="Adenylate kinase mitochondrial"/>
    <property type="match status" value="1"/>
</dbReference>
<accession>A0A7C4D938</accession>
<dbReference type="InterPro" id="IPR007862">
    <property type="entry name" value="Adenylate_kinase_lid-dom"/>
</dbReference>
<dbReference type="CDD" id="cd01428">
    <property type="entry name" value="ADK"/>
    <property type="match status" value="1"/>
</dbReference>
<feature type="region of interest" description="NMP" evidence="4">
    <location>
        <begin position="31"/>
        <end position="60"/>
    </location>
</feature>
<evidence type="ECO:0000256" key="1">
    <source>
        <dbReference type="ARBA" id="ARBA00022679"/>
    </source>
</evidence>
<dbReference type="GO" id="GO:0005524">
    <property type="term" value="F:ATP binding"/>
    <property type="evidence" value="ECO:0007669"/>
    <property type="project" value="UniProtKB-UniRule"/>
</dbReference>
<comment type="subcellular location">
    <subcellularLocation>
        <location evidence="4 6">Cytoplasm</location>
    </subcellularLocation>
</comment>
<evidence type="ECO:0000256" key="6">
    <source>
        <dbReference type="RuleBase" id="RU003331"/>
    </source>
</evidence>
<feature type="domain" description="Adenylate kinase active site lid" evidence="7">
    <location>
        <begin position="123"/>
        <end position="159"/>
    </location>
</feature>
<name>A0A7C4D938_STAMA</name>
<dbReference type="EC" id="2.7.4.3" evidence="4 6"/>
<evidence type="ECO:0000256" key="3">
    <source>
        <dbReference type="ARBA" id="ARBA00022777"/>
    </source>
</evidence>
<keyword evidence="4 6" id="KW-0067">ATP-binding</keyword>
<dbReference type="GO" id="GO:0008270">
    <property type="term" value="F:zinc ion binding"/>
    <property type="evidence" value="ECO:0007669"/>
    <property type="project" value="UniProtKB-UniRule"/>
</dbReference>
<feature type="binding site" evidence="4">
    <location>
        <position position="168"/>
    </location>
    <ligand>
        <name>AMP</name>
        <dbReference type="ChEBI" id="CHEBI:456215"/>
    </ligand>
</feature>
<feature type="binding site" evidence="4">
    <location>
        <position position="32"/>
    </location>
    <ligand>
        <name>AMP</name>
        <dbReference type="ChEBI" id="CHEBI:456215"/>
    </ligand>
</feature>
<feature type="binding site" evidence="4">
    <location>
        <position position="123"/>
    </location>
    <ligand>
        <name>ATP</name>
        <dbReference type="ChEBI" id="CHEBI:30616"/>
    </ligand>
</feature>
<dbReference type="GO" id="GO:0044209">
    <property type="term" value="P:AMP salvage"/>
    <property type="evidence" value="ECO:0007669"/>
    <property type="project" value="UniProtKB-UniRule"/>
</dbReference>
<keyword evidence="2 4" id="KW-0547">Nucleotide-binding</keyword>
<dbReference type="NCBIfam" id="NF001381">
    <property type="entry name" value="PRK00279.1-3"/>
    <property type="match status" value="1"/>
</dbReference>
<feature type="binding site" evidence="4">
    <location>
        <position position="93"/>
    </location>
    <ligand>
        <name>AMP</name>
        <dbReference type="ChEBI" id="CHEBI:456215"/>
    </ligand>
</feature>
<comment type="pathway">
    <text evidence="4">Purine metabolism; AMP biosynthesis via salvage pathway; AMP from ADP: step 1/1.</text>
</comment>
<keyword evidence="4" id="KW-0545">Nucleotide biosynthesis</keyword>
<comment type="domain">
    <text evidence="4">Consists of three domains, a large central CORE domain and two small peripheral domains, NMPbind and LID, which undergo movements during catalysis. The LID domain closes over the site of phosphoryl transfer upon ATP binding. Assembling and dissambling the active center during each catalytic cycle provides an effective means to prevent ATP hydrolysis. Some bacteria have evolved a zinc-coordinating structure that stabilizes the LID domain.</text>
</comment>
<dbReference type="NCBIfam" id="TIGR01351">
    <property type="entry name" value="adk"/>
    <property type="match status" value="1"/>
</dbReference>
<dbReference type="HAMAP" id="MF_00235">
    <property type="entry name" value="Adenylate_kinase_Adk"/>
    <property type="match status" value="1"/>
</dbReference>
<feature type="binding site" evidence="4">
    <location>
        <position position="37"/>
    </location>
    <ligand>
        <name>AMP</name>
        <dbReference type="ChEBI" id="CHEBI:456215"/>
    </ligand>
</feature>
<comment type="catalytic activity">
    <reaction evidence="4 6">
        <text>AMP + ATP = 2 ADP</text>
        <dbReference type="Rhea" id="RHEA:12973"/>
        <dbReference type="ChEBI" id="CHEBI:30616"/>
        <dbReference type="ChEBI" id="CHEBI:456215"/>
        <dbReference type="ChEBI" id="CHEBI:456216"/>
        <dbReference type="EC" id="2.7.4.3"/>
    </reaction>
</comment>
<dbReference type="PANTHER" id="PTHR23359">
    <property type="entry name" value="NUCLEOTIDE KINASE"/>
    <property type="match status" value="1"/>
</dbReference>
<feature type="binding site" evidence="4">
    <location>
        <position position="150"/>
    </location>
    <ligand>
        <name>Zn(2+)</name>
        <dbReference type="ChEBI" id="CHEBI:29105"/>
        <note>structural</note>
    </ligand>
</feature>
<evidence type="ECO:0000259" key="7">
    <source>
        <dbReference type="Pfam" id="PF05191"/>
    </source>
</evidence>
<protein>
    <recommendedName>
        <fullName evidence="4 6">Adenylate kinase</fullName>
        <shortName evidence="4">AK</shortName>
        <ecNumber evidence="4 6">2.7.4.3</ecNumber>
    </recommendedName>
    <alternativeName>
        <fullName evidence="4">ATP-AMP transphosphorylase</fullName>
    </alternativeName>
    <alternativeName>
        <fullName evidence="4">ATP:AMP phosphotransferase</fullName>
    </alternativeName>
    <alternativeName>
        <fullName evidence="4">Adenylate monophosphate kinase</fullName>
    </alternativeName>
</protein>
<sequence>MMRIVLIGAPGAGKGTYAQYFREKYCIPHISTGDIFREEISKNTDLGRLAKTYIDRGELVPDDIVNNIVKTRLSQPDVERGFILDGYPRTIVQAVYLDTLVNIDAVIHLIVSEEVAVKRLSGRRTCPICNRVYNIYFEPKPINDEICDYDGAKLVKRKDDEPDIVRNRYRVFYETFKPILDYYRSKNILIEIDANRSIREVAPELENILITRNILKIKPCKPDVKPG</sequence>
<feature type="binding site" evidence="4">
    <location>
        <position position="129"/>
    </location>
    <ligand>
        <name>Zn(2+)</name>
        <dbReference type="ChEBI" id="CHEBI:29105"/>
        <note>structural</note>
    </ligand>
</feature>
<comment type="caution">
    <text evidence="8">The sequence shown here is derived from an EMBL/GenBank/DDBJ whole genome shotgun (WGS) entry which is preliminary data.</text>
</comment>
<dbReference type="UniPathway" id="UPA00588">
    <property type="reaction ID" value="UER00649"/>
</dbReference>
<dbReference type="Pfam" id="PF05191">
    <property type="entry name" value="ADK_lid"/>
    <property type="match status" value="1"/>
</dbReference>
<feature type="binding site" evidence="4">
    <location>
        <position position="157"/>
    </location>
    <ligand>
        <name>AMP</name>
        <dbReference type="ChEBI" id="CHEBI:456215"/>
    </ligand>
</feature>
<dbReference type="AlphaFoldDB" id="A0A7C4D938"/>
<keyword evidence="1 4" id="KW-0808">Transferase</keyword>
<dbReference type="NCBIfam" id="NF001380">
    <property type="entry name" value="PRK00279.1-2"/>
    <property type="match status" value="1"/>
</dbReference>
<feature type="binding site" evidence="4">
    <location>
        <begin position="132"/>
        <end position="133"/>
    </location>
    <ligand>
        <name>ATP</name>
        <dbReference type="ChEBI" id="CHEBI:30616"/>
    </ligand>
</feature>
<evidence type="ECO:0000313" key="8">
    <source>
        <dbReference type="EMBL" id="HGM57973.1"/>
    </source>
</evidence>
<dbReference type="InterPro" id="IPR033690">
    <property type="entry name" value="Adenylat_kinase_CS"/>
</dbReference>
<comment type="similarity">
    <text evidence="4 5">Belongs to the adenylate kinase family.</text>
</comment>